<dbReference type="AlphaFoldDB" id="A0A368ZQF5"/>
<keyword evidence="4" id="KW-1185">Reference proteome</keyword>
<evidence type="ECO:0000313" key="2">
    <source>
        <dbReference type="EMBL" id="RCW98205.1"/>
    </source>
</evidence>
<dbReference type="Proteomes" id="UP000644167">
    <property type="component" value="Chromosome"/>
</dbReference>
<proteinExistence type="predicted"/>
<dbReference type="SUPFAM" id="SSF56524">
    <property type="entry name" value="Oxidoreductase molybdopterin-binding domain"/>
    <property type="match status" value="1"/>
</dbReference>
<dbReference type="InterPro" id="IPR036374">
    <property type="entry name" value="OxRdtase_Mopterin-bd_sf"/>
</dbReference>
<dbReference type="OrthoDB" id="9798763at2"/>
<sequence length="170" mass="18601">MKQYFVLGLISVATALPLSNIQAHELPKPSGKVILTVSGSIKNTNTADSTAEFDREMLMSLDVIELKTDTPWSEGVDSYRGPLLRSLMAAVGAQDGALSVTALNDFSSVVPSQDGEEYNVILAMDLNGVPMSVRNKGPLFLLYPFSDYPSLNNEVIHNRSVWQIKSIRIE</sequence>
<dbReference type="EMBL" id="CP070273">
    <property type="protein sequence ID" value="QRV24217.1"/>
    <property type="molecule type" value="Genomic_DNA"/>
</dbReference>
<evidence type="ECO:0008006" key="5">
    <source>
        <dbReference type="Google" id="ProtNLM"/>
    </source>
</evidence>
<gene>
    <name evidence="2" type="ORF">DFP77_1292</name>
    <name evidence="1" type="ORF">JSY38_01380</name>
</gene>
<organism evidence="2 3">
    <name type="scientific">Marinomonas foliarum</name>
    <dbReference type="NCBI Taxonomy" id="491950"/>
    <lineage>
        <taxon>Bacteria</taxon>
        <taxon>Pseudomonadati</taxon>
        <taxon>Pseudomonadota</taxon>
        <taxon>Gammaproteobacteria</taxon>
        <taxon>Oceanospirillales</taxon>
        <taxon>Oceanospirillaceae</taxon>
        <taxon>Marinomonas</taxon>
    </lineage>
</organism>
<evidence type="ECO:0000313" key="3">
    <source>
        <dbReference type="Proteomes" id="UP000253506"/>
    </source>
</evidence>
<reference evidence="1 4" key="2">
    <citation type="submission" date="2021-02" db="EMBL/GenBank/DDBJ databases">
        <title>The genome of Marinomonas foliarum JZW.</title>
        <authorList>
            <person name="Sun M."/>
        </authorList>
    </citation>
    <scope>NUCLEOTIDE SEQUENCE [LARGE SCALE GENOMIC DNA]</scope>
    <source>
        <strain evidence="1 4">JZW</strain>
    </source>
</reference>
<dbReference type="RefSeq" id="WP_114412851.1">
    <property type="nucleotide sequence ID" value="NZ_CP070273.1"/>
</dbReference>
<dbReference type="Proteomes" id="UP000253506">
    <property type="component" value="Unassembled WGS sequence"/>
</dbReference>
<dbReference type="EMBL" id="QPJQ01000029">
    <property type="protein sequence ID" value="RCW98205.1"/>
    <property type="molecule type" value="Genomic_DNA"/>
</dbReference>
<name>A0A368ZQF5_9GAMM</name>
<protein>
    <recommendedName>
        <fullName evidence="5">Oxidoreductase molybdopterin-binding domain-containing protein</fullName>
    </recommendedName>
</protein>
<reference evidence="2 3" key="1">
    <citation type="submission" date="2018-07" db="EMBL/GenBank/DDBJ databases">
        <title>Genomic Encyclopedia of Type Strains, Phase III (KMG-III): the genomes of soil and plant-associated and newly described type strains.</title>
        <authorList>
            <person name="Whitman W."/>
        </authorList>
    </citation>
    <scope>NUCLEOTIDE SEQUENCE [LARGE SCALE GENOMIC DNA]</scope>
    <source>
        <strain evidence="2 3">CECT 7731</strain>
    </source>
</reference>
<evidence type="ECO:0000313" key="1">
    <source>
        <dbReference type="EMBL" id="QRV24217.1"/>
    </source>
</evidence>
<evidence type="ECO:0000313" key="4">
    <source>
        <dbReference type="Proteomes" id="UP000644167"/>
    </source>
</evidence>
<accession>A0A368ZQF5</accession>